<keyword evidence="3 6" id="KW-0067">ATP-binding</keyword>
<gene>
    <name evidence="6" type="ordered locus">AXY_20870</name>
</gene>
<dbReference type="Proteomes" id="UP000006294">
    <property type="component" value="Chromosome"/>
</dbReference>
<dbReference type="InterPro" id="IPR032524">
    <property type="entry name" value="ABC_tran_C"/>
</dbReference>
<organism evidence="6 7">
    <name type="scientific">Amphibacillus xylanus (strain ATCC 51415 / DSM 6626 / JCM 7361 / LMG 17667 / NBRC 15112 / Ep01)</name>
    <dbReference type="NCBI Taxonomy" id="698758"/>
    <lineage>
        <taxon>Bacteria</taxon>
        <taxon>Bacillati</taxon>
        <taxon>Bacillota</taxon>
        <taxon>Bacilli</taxon>
        <taxon>Bacillales</taxon>
        <taxon>Bacillaceae</taxon>
        <taxon>Amphibacillus</taxon>
    </lineage>
</organism>
<proteinExistence type="predicted"/>
<accession>K0J087</accession>
<evidence type="ECO:0000256" key="3">
    <source>
        <dbReference type="ARBA" id="ARBA00022840"/>
    </source>
</evidence>
<dbReference type="PATRIC" id="fig|698758.3.peg.2094"/>
<dbReference type="PROSITE" id="PS50893">
    <property type="entry name" value="ABC_TRANSPORTER_2"/>
    <property type="match status" value="2"/>
</dbReference>
<dbReference type="STRING" id="698758.AXY_20870"/>
<dbReference type="PROSITE" id="PS00211">
    <property type="entry name" value="ABC_TRANSPORTER_1"/>
    <property type="match status" value="1"/>
</dbReference>
<dbReference type="eggNOG" id="COG0488">
    <property type="taxonomic scope" value="Bacteria"/>
</dbReference>
<dbReference type="PANTHER" id="PTHR42855">
    <property type="entry name" value="ABC TRANSPORTER ATP-BINDING SUBUNIT"/>
    <property type="match status" value="1"/>
</dbReference>
<dbReference type="PANTHER" id="PTHR42855:SF1">
    <property type="entry name" value="ABC TRANSPORTER DOMAIN-CONTAINING PROTEIN"/>
    <property type="match status" value="1"/>
</dbReference>
<dbReference type="FunFam" id="3.40.50.300:FF:000309">
    <property type="entry name" value="ABC transporter ATP-binding protein"/>
    <property type="match status" value="1"/>
</dbReference>
<dbReference type="InterPro" id="IPR017871">
    <property type="entry name" value="ABC_transporter-like_CS"/>
</dbReference>
<dbReference type="InterPro" id="IPR051309">
    <property type="entry name" value="ABCF_ATPase"/>
</dbReference>
<dbReference type="GO" id="GO:0003677">
    <property type="term" value="F:DNA binding"/>
    <property type="evidence" value="ECO:0007669"/>
    <property type="project" value="InterPro"/>
</dbReference>
<dbReference type="Pfam" id="PF16326">
    <property type="entry name" value="ABC_tran_CTD"/>
    <property type="match status" value="1"/>
</dbReference>
<dbReference type="FunFam" id="3.40.50.300:FF:000011">
    <property type="entry name" value="Putative ABC transporter ATP-binding component"/>
    <property type="match status" value="1"/>
</dbReference>
<evidence type="ECO:0000313" key="6">
    <source>
        <dbReference type="EMBL" id="BAM48219.1"/>
    </source>
</evidence>
<dbReference type="InterPro" id="IPR037118">
    <property type="entry name" value="Val-tRNA_synth_C_sf"/>
</dbReference>
<evidence type="ECO:0000313" key="7">
    <source>
        <dbReference type="Proteomes" id="UP000006294"/>
    </source>
</evidence>
<dbReference type="SMART" id="SM00382">
    <property type="entry name" value="AAA"/>
    <property type="match status" value="2"/>
</dbReference>
<evidence type="ECO:0000256" key="4">
    <source>
        <dbReference type="SAM" id="MobiDB-lite"/>
    </source>
</evidence>
<dbReference type="HOGENOM" id="CLU_000604_36_0_9"/>
<feature type="compositionally biased region" description="Basic and acidic residues" evidence="4">
    <location>
        <begin position="534"/>
        <end position="544"/>
    </location>
</feature>
<dbReference type="InterPro" id="IPR003593">
    <property type="entry name" value="AAA+_ATPase"/>
</dbReference>
<dbReference type="SUPFAM" id="SSF52540">
    <property type="entry name" value="P-loop containing nucleoside triphosphate hydrolases"/>
    <property type="match status" value="2"/>
</dbReference>
<dbReference type="Gene3D" id="3.40.50.300">
    <property type="entry name" value="P-loop containing nucleotide triphosphate hydrolases"/>
    <property type="match status" value="2"/>
</dbReference>
<reference evidence="6 7" key="1">
    <citation type="submission" date="2011-01" db="EMBL/GenBank/DDBJ databases">
        <title>Whole genome sequence of Amphibacillus xylinus NBRC 15112.</title>
        <authorList>
            <person name="Nakazawa H."/>
            <person name="Katano Y."/>
            <person name="Nakamura S."/>
            <person name="Sasagawa M."/>
            <person name="Fukada J."/>
            <person name="Arai T."/>
            <person name="Sasakura N."/>
            <person name="Mochizuki D."/>
            <person name="Hosoyama A."/>
            <person name="Harada K."/>
            <person name="Horikawa H."/>
            <person name="Kato Y."/>
            <person name="Harada T."/>
            <person name="Sasaki K."/>
            <person name="Sekiguchi M."/>
            <person name="Hodoyama M."/>
            <person name="Nishiko R."/>
            <person name="Narita H."/>
            <person name="Hanamaki A."/>
            <person name="Hata C."/>
            <person name="Konno Y."/>
            <person name="Niimura Y."/>
            <person name="Yamazaki S."/>
            <person name="Fujita N."/>
        </authorList>
    </citation>
    <scope>NUCLEOTIDE SEQUENCE [LARGE SCALE GENOMIC DNA]</scope>
    <source>
        <strain evidence="7">ATCC 51415 / DSM 6626 / JCM 7361 / LMG 17667 / NBRC 15112 / Ep01</strain>
    </source>
</reference>
<keyword evidence="7" id="KW-1185">Reference proteome</keyword>
<dbReference type="EMBL" id="AP012050">
    <property type="protein sequence ID" value="BAM48219.1"/>
    <property type="molecule type" value="Genomic_DNA"/>
</dbReference>
<dbReference type="AlphaFoldDB" id="K0J087"/>
<sequence length="628" mass="72295">MMEILSIEGLTKTYGDKLLFNQISFSIQNRDRIGIVGVNGTGKSTLLKVIAGIEDRDNGTLNHAQNFKIAYLAQEPNLNIDRTVLEEVFSGDSDVMIVLRQYEQALINLSKNPNDPQAQDAFTKMQAKMDQQDAWDASTTAKTILTKLGIQQFDQKINTLSGGQKKRVALAKALVQPADLLILDEPTNHLDHESIEWLEKFLPTYQGAVMLVTHDRYFLNRVTNKIYELDLGNIYQYTGNYETYLEKKAERIELEKQDEQKHANLLRSEMAWLKRGARARSTKQKARIERISEMQTKTFMTDQSELEFGVGSTRLGRKVLELHEISKAYDTKHLINNFSFLFKPGDRIGIVGPNGSGKSTLLNIIAQRIEPDNGEIETGPTVKFGYYEQDHSDMDENLKIIEYIRETAEVIHTDKNETITAEQMLERFLFPRSKQWTYIHRLSGGEKRRLYLLKVLMEEPNVLLLDEPTNDLDTQTLSILEDYLDHFPGVVITVSHDRYFLDRVVEQLLVFNEAGTIDTFYGNYSEFLAQQTETKSDQPKEKAKPNQPRPKKKRLSYHEQKEWDTIEDEIEALEEAIETEKLAVIEAGADADLVHKHYTRQLELEAELDVKLERWEELSLLVEEINQN</sequence>
<dbReference type="CDD" id="cd03221">
    <property type="entry name" value="ABCF_EF-3"/>
    <property type="match status" value="2"/>
</dbReference>
<feature type="domain" description="ABC transporter" evidence="5">
    <location>
        <begin position="5"/>
        <end position="256"/>
    </location>
</feature>
<dbReference type="GO" id="GO:0005524">
    <property type="term" value="F:ATP binding"/>
    <property type="evidence" value="ECO:0007669"/>
    <property type="project" value="UniProtKB-KW"/>
</dbReference>
<dbReference type="KEGG" id="axl:AXY_20870"/>
<dbReference type="InterPro" id="IPR003439">
    <property type="entry name" value="ABC_transporter-like_ATP-bd"/>
</dbReference>
<feature type="region of interest" description="Disordered" evidence="4">
    <location>
        <begin position="531"/>
        <end position="558"/>
    </location>
</feature>
<name>K0J087_AMPXN</name>
<evidence type="ECO:0000256" key="2">
    <source>
        <dbReference type="ARBA" id="ARBA00022741"/>
    </source>
</evidence>
<keyword evidence="2" id="KW-0547">Nucleotide-binding</keyword>
<keyword evidence="1" id="KW-0677">Repeat</keyword>
<evidence type="ECO:0000256" key="1">
    <source>
        <dbReference type="ARBA" id="ARBA00022737"/>
    </source>
</evidence>
<dbReference type="Pfam" id="PF12848">
    <property type="entry name" value="ABC_tran_Xtn"/>
    <property type="match status" value="1"/>
</dbReference>
<feature type="domain" description="ABC transporter" evidence="5">
    <location>
        <begin position="320"/>
        <end position="538"/>
    </location>
</feature>
<dbReference type="InterPro" id="IPR032781">
    <property type="entry name" value="ABC_tran_Xtn"/>
</dbReference>
<dbReference type="RefSeq" id="WP_015010805.1">
    <property type="nucleotide sequence ID" value="NC_018704.1"/>
</dbReference>
<dbReference type="InterPro" id="IPR027417">
    <property type="entry name" value="P-loop_NTPase"/>
</dbReference>
<dbReference type="Pfam" id="PF00005">
    <property type="entry name" value="ABC_tran"/>
    <property type="match status" value="2"/>
</dbReference>
<evidence type="ECO:0000259" key="5">
    <source>
        <dbReference type="PROSITE" id="PS50893"/>
    </source>
</evidence>
<dbReference type="GO" id="GO:0016887">
    <property type="term" value="F:ATP hydrolysis activity"/>
    <property type="evidence" value="ECO:0007669"/>
    <property type="project" value="InterPro"/>
</dbReference>
<dbReference type="Gene3D" id="1.10.287.380">
    <property type="entry name" value="Valyl-tRNA synthetase, C-terminal domain"/>
    <property type="match status" value="1"/>
</dbReference>
<protein>
    <submittedName>
        <fullName evidence="6">Putative ABC transporter ATP-binding protein</fullName>
    </submittedName>
</protein>